<keyword evidence="2" id="KW-1185">Reference proteome</keyword>
<dbReference type="RefSeq" id="WP_168773641.1">
    <property type="nucleotide sequence ID" value="NZ_JAABNR010000003.1"/>
</dbReference>
<dbReference type="AlphaFoldDB" id="A0AAE4YBD9"/>
<accession>A0AAE4YBD9</accession>
<evidence type="ECO:0000313" key="2">
    <source>
        <dbReference type="Proteomes" id="UP001193501"/>
    </source>
</evidence>
<name>A0AAE4YBD9_9RHOB</name>
<reference evidence="1" key="1">
    <citation type="submission" date="2020-01" db="EMBL/GenBank/DDBJ databases">
        <authorList>
            <person name="Chen W.-M."/>
        </authorList>
    </citation>
    <scope>NUCLEOTIDE SEQUENCE</scope>
    <source>
        <strain evidence="1">CYK-10</strain>
    </source>
</reference>
<proteinExistence type="predicted"/>
<sequence length="361" mass="39128">MTSLTYLDITSTEIADLSPLTHLYALAEGGEHDGVSFTDTPAAASDPRLAEIAAILHGGERSKALLDHLAEQETFRLEAALEAALKGPILVESLADIERQGPVFAAVSVERGPEVAADLRHQELLGALQFSSTRLSRANVQNRMGQQVADSFRDYAEQSRIQPLNPRILNLLGNDIRAVLADADLSAGLDGFDLSALRGFMVEHDAFLAEYYPRALLGVRHEVKTDPATLQRELFPQIRAAQKAIAEAEILAPSVGKALEMVERHAEAANRRLMTAHDPEKLAAAQKELNRGAVFAAGFVGRIVVRLRQFVQSEGGRWKGDPLGGLSRAKTIHDVAGIAAHHLTPIFRALWTLVTGTPPPF</sequence>
<dbReference type="EMBL" id="JAABNR010000003">
    <property type="protein sequence ID" value="NBZ86830.1"/>
    <property type="molecule type" value="Genomic_DNA"/>
</dbReference>
<protein>
    <submittedName>
        <fullName evidence="1">Uncharacterized protein</fullName>
    </submittedName>
</protein>
<evidence type="ECO:0000313" key="1">
    <source>
        <dbReference type="EMBL" id="NBZ86830.1"/>
    </source>
</evidence>
<dbReference type="Proteomes" id="UP001193501">
    <property type="component" value="Unassembled WGS sequence"/>
</dbReference>
<gene>
    <name evidence="1" type="ORF">GV832_04490</name>
</gene>
<organism evidence="1 2">
    <name type="scientific">Stagnihabitans tardus</name>
    <dbReference type="NCBI Taxonomy" id="2699202"/>
    <lineage>
        <taxon>Bacteria</taxon>
        <taxon>Pseudomonadati</taxon>
        <taxon>Pseudomonadota</taxon>
        <taxon>Alphaproteobacteria</taxon>
        <taxon>Rhodobacterales</taxon>
        <taxon>Paracoccaceae</taxon>
        <taxon>Stagnihabitans</taxon>
    </lineage>
</organism>
<comment type="caution">
    <text evidence="1">The sequence shown here is derived from an EMBL/GenBank/DDBJ whole genome shotgun (WGS) entry which is preliminary data.</text>
</comment>